<dbReference type="PANTHER" id="PTHR37828:SF1">
    <property type="entry name" value="YCII-RELATED DOMAIN-CONTAINING PROTEIN"/>
    <property type="match status" value="1"/>
</dbReference>
<dbReference type="SUPFAM" id="SSF54909">
    <property type="entry name" value="Dimeric alpha+beta barrel"/>
    <property type="match status" value="1"/>
</dbReference>
<comment type="caution">
    <text evidence="3">The sequence shown here is derived from an EMBL/GenBank/DDBJ whole genome shotgun (WGS) entry which is preliminary data.</text>
</comment>
<gene>
    <name evidence="3" type="ORF">DQ226_05225</name>
</gene>
<dbReference type="AlphaFoldDB" id="A0A365PC40"/>
<reference evidence="3 4" key="1">
    <citation type="submission" date="2018-06" db="EMBL/GenBank/DDBJ databases">
        <title>Whole genome sequencing of four bacterial strains from South Shetland trench revealing bio-synthetic gene clusters.</title>
        <authorList>
            <person name="Abdel-Mageed W.M."/>
            <person name="Lehri B."/>
            <person name="Jarmusch S.A."/>
            <person name="Miranda K."/>
            <person name="Goodfellow M."/>
            <person name="Jaspars M."/>
            <person name="Karlyshev A.V."/>
        </authorList>
    </citation>
    <scope>NUCLEOTIDE SEQUENCE [LARGE SCALE GENOMIC DNA]</scope>
    <source>
        <strain evidence="3 4">SST1</strain>
    </source>
</reference>
<comment type="similarity">
    <text evidence="1">Belongs to the YciI family.</text>
</comment>
<dbReference type="InterPro" id="IPR011008">
    <property type="entry name" value="Dimeric_a/b-barrel"/>
</dbReference>
<dbReference type="EMBL" id="QNTT01000009">
    <property type="protein sequence ID" value="RBA38330.1"/>
    <property type="molecule type" value="Genomic_DNA"/>
</dbReference>
<evidence type="ECO:0000313" key="3">
    <source>
        <dbReference type="EMBL" id="RBA38330.1"/>
    </source>
</evidence>
<accession>A0A365PC40</accession>
<dbReference type="InterPro" id="IPR005545">
    <property type="entry name" value="YCII"/>
</dbReference>
<dbReference type="Pfam" id="PF03795">
    <property type="entry name" value="YCII"/>
    <property type="match status" value="1"/>
</dbReference>
<evidence type="ECO:0000256" key="1">
    <source>
        <dbReference type="ARBA" id="ARBA00007689"/>
    </source>
</evidence>
<evidence type="ECO:0000313" key="4">
    <source>
        <dbReference type="Proteomes" id="UP000252187"/>
    </source>
</evidence>
<evidence type="ECO:0000259" key="2">
    <source>
        <dbReference type="Pfam" id="PF03795"/>
    </source>
</evidence>
<dbReference type="Proteomes" id="UP000252187">
    <property type="component" value="Unassembled WGS sequence"/>
</dbReference>
<proteinExistence type="inferred from homology"/>
<dbReference type="Gene3D" id="3.30.70.1060">
    <property type="entry name" value="Dimeric alpha+beta barrel"/>
    <property type="match status" value="1"/>
</dbReference>
<organism evidence="3 4">
    <name type="scientific">Dietzia maris</name>
    <dbReference type="NCBI Taxonomy" id="37915"/>
    <lineage>
        <taxon>Bacteria</taxon>
        <taxon>Bacillati</taxon>
        <taxon>Actinomycetota</taxon>
        <taxon>Actinomycetes</taxon>
        <taxon>Mycobacteriales</taxon>
        <taxon>Dietziaceae</taxon>
        <taxon>Dietzia</taxon>
    </lineage>
</organism>
<protein>
    <recommendedName>
        <fullName evidence="2">YCII-related domain-containing protein</fullName>
    </recommendedName>
</protein>
<feature type="domain" description="YCII-related" evidence="2">
    <location>
        <begin position="4"/>
        <end position="86"/>
    </location>
</feature>
<name>A0A365PC40_9ACTN</name>
<sequence length="93" mass="10223">MPLFAVTYRYSDAQTEERESNKPAHREWLSARVDDGSVRSVGPFVDGSGALLVVEADDDEAARSLVDDDPHCLRGMVSEISVREWTPVFGALA</sequence>
<dbReference type="PANTHER" id="PTHR37828">
    <property type="entry name" value="GSR2449 PROTEIN"/>
    <property type="match status" value="1"/>
</dbReference>